<evidence type="ECO:0000313" key="1">
    <source>
        <dbReference type="EMBL" id="BCO25277.1"/>
    </source>
</evidence>
<keyword evidence="2" id="KW-1185">Reference proteome</keyword>
<evidence type="ECO:0000313" key="2">
    <source>
        <dbReference type="Proteomes" id="UP000824366"/>
    </source>
</evidence>
<dbReference type="Proteomes" id="UP000824366">
    <property type="component" value="Chromosome"/>
</dbReference>
<organism evidence="1 2">
    <name type="scientific">Rhodoferax lithotrophicus</name>
    <dbReference type="NCBI Taxonomy" id="2798804"/>
    <lineage>
        <taxon>Bacteria</taxon>
        <taxon>Pseudomonadati</taxon>
        <taxon>Pseudomonadota</taxon>
        <taxon>Betaproteobacteria</taxon>
        <taxon>Burkholderiales</taxon>
        <taxon>Comamonadaceae</taxon>
        <taxon>Rhodoferax</taxon>
    </lineage>
</organism>
<name>A0ABN6CZW0_9BURK</name>
<reference evidence="1 2" key="1">
    <citation type="journal article" date="2021" name="Microbiol. Spectr.">
        <title>A Single Bacterium Capable of Oxidation and Reduction of Iron at Circumneutral pH.</title>
        <authorList>
            <person name="Kato S."/>
            <person name="Ohkuma M."/>
        </authorList>
    </citation>
    <scope>NUCLEOTIDE SEQUENCE [LARGE SCALE GENOMIC DNA]</scope>
    <source>
        <strain evidence="1 2">MIZ03</strain>
    </source>
</reference>
<dbReference type="EMBL" id="AP024238">
    <property type="protein sequence ID" value="BCO25277.1"/>
    <property type="molecule type" value="Genomic_DNA"/>
</dbReference>
<gene>
    <name evidence="1" type="ORF">MIZ03_0137</name>
</gene>
<protein>
    <submittedName>
        <fullName evidence="1">Uncharacterized protein</fullName>
    </submittedName>
</protein>
<proteinExistence type="predicted"/>
<accession>A0ABN6CZW0</accession>
<dbReference type="RefSeq" id="WP_223906659.1">
    <property type="nucleotide sequence ID" value="NZ_AP024238.1"/>
</dbReference>
<sequence>MNKRKKLQKQEYIHIAQVRDLLGYSDGGGLIRATEPAFGFEKRRAGISGAVMNFDDDRKMFESLISCGVMDVFDFPGGESKAMLWRLVTVFIY</sequence>